<evidence type="ECO:0000313" key="1">
    <source>
        <dbReference type="EMBL" id="USW59532.1"/>
    </source>
</evidence>
<name>A0A9Q9B921_9PEZI</name>
<dbReference type="InterPro" id="IPR027796">
    <property type="entry name" value="OTT_1508_deam-like"/>
</dbReference>
<accession>A0A9Q9B921</accession>
<proteinExistence type="predicted"/>
<dbReference type="AlphaFoldDB" id="A0A9Q9B921"/>
<dbReference type="OrthoDB" id="3251507at2759"/>
<dbReference type="PANTHER" id="PTHR42037">
    <property type="match status" value="1"/>
</dbReference>
<dbReference type="PANTHER" id="PTHR42037:SF1">
    <property type="match status" value="1"/>
</dbReference>
<reference evidence="1" key="1">
    <citation type="submission" date="2022-06" db="EMBL/GenBank/DDBJ databases">
        <title>Complete genome sequences of two strains of the flax pathogen Septoria linicola.</title>
        <authorList>
            <person name="Lapalu N."/>
            <person name="Simon A."/>
            <person name="Demenou B."/>
            <person name="Paumier D."/>
            <person name="Guillot M.-P."/>
            <person name="Gout L."/>
            <person name="Valade R."/>
        </authorList>
    </citation>
    <scope>NUCLEOTIDE SEQUENCE</scope>
    <source>
        <strain evidence="1">SE15195</strain>
    </source>
</reference>
<organism evidence="1 2">
    <name type="scientific">Septoria linicola</name>
    <dbReference type="NCBI Taxonomy" id="215465"/>
    <lineage>
        <taxon>Eukaryota</taxon>
        <taxon>Fungi</taxon>
        <taxon>Dikarya</taxon>
        <taxon>Ascomycota</taxon>
        <taxon>Pezizomycotina</taxon>
        <taxon>Dothideomycetes</taxon>
        <taxon>Dothideomycetidae</taxon>
        <taxon>Mycosphaerellales</taxon>
        <taxon>Mycosphaerellaceae</taxon>
        <taxon>Septoria</taxon>
    </lineage>
</organism>
<keyword evidence="2" id="KW-1185">Reference proteome</keyword>
<dbReference type="Proteomes" id="UP001056384">
    <property type="component" value="Chromosome 12"/>
</dbReference>
<dbReference type="Pfam" id="PF14441">
    <property type="entry name" value="OTT_1508_deam"/>
    <property type="match status" value="1"/>
</dbReference>
<dbReference type="EMBL" id="CP099429">
    <property type="protein sequence ID" value="USW59532.1"/>
    <property type="molecule type" value="Genomic_DNA"/>
</dbReference>
<gene>
    <name evidence="1" type="ORF">Slin15195_G128510</name>
</gene>
<sequence>MEGLNREMSTLYRAIALKTLFQNTPCTRSDAGLNVIDEADGSEDGEGITRDDLQLVMARPNDPFATRFRLSVPSPADMRWCGFLDALCVLCWFGQGGESVVSIGAQQQLDGKIKFILTTNDGSILKPVKHFKDVLALLSCFLCGELDEPATINEVAKRSITLAKDKILNYRSRLRSQLALLRQDQAQYDSESEALLDTLGQWLPQRQFDRYLLCQRAYDFRGSQQDRLLAIKASTDIKTYRIIRHYMGRLGSYHAAASVVVEGADEFAGTIRGATVGWIEASSTLSRSTAFTVGNDIATLVTTACPRLRHFQGRTAEVVARLEGATSLLHDYRTVAQKPVVHAEAAMAHHFHRKQLQFARGLRYIGCSKASCYLCDLYFSRHPAGFIRRSCSGRAWLRWELPRTNPPSLRQDESLENLRIIRDMLDAIHHDLDNDIDGGRYGMKAEFDSTTGMSIPLSTA</sequence>
<protein>
    <submittedName>
        <fullName evidence="1">Uncharacterized protein</fullName>
    </submittedName>
</protein>
<evidence type="ECO:0000313" key="2">
    <source>
        <dbReference type="Proteomes" id="UP001056384"/>
    </source>
</evidence>